<dbReference type="EMBL" id="PQXI01000027">
    <property type="protein sequence ID" value="TGO28512.1"/>
    <property type="molecule type" value="Genomic_DNA"/>
</dbReference>
<keyword evidence="2" id="KW-1185">Reference proteome</keyword>
<comment type="caution">
    <text evidence="1">The sequence shown here is derived from an EMBL/GenBank/DDBJ whole genome shotgun (WGS) entry which is preliminary data.</text>
</comment>
<dbReference type="Proteomes" id="UP000297910">
    <property type="component" value="Unassembled WGS sequence"/>
</dbReference>
<accession>A0A4Z1FZP3</accession>
<proteinExistence type="predicted"/>
<organism evidence="1 2">
    <name type="scientific">Botrytis paeoniae</name>
    <dbReference type="NCBI Taxonomy" id="278948"/>
    <lineage>
        <taxon>Eukaryota</taxon>
        <taxon>Fungi</taxon>
        <taxon>Dikarya</taxon>
        <taxon>Ascomycota</taxon>
        <taxon>Pezizomycotina</taxon>
        <taxon>Leotiomycetes</taxon>
        <taxon>Helotiales</taxon>
        <taxon>Sclerotiniaceae</taxon>
        <taxon>Botrytis</taxon>
    </lineage>
</organism>
<protein>
    <submittedName>
        <fullName evidence="1">Uncharacterized protein</fullName>
    </submittedName>
</protein>
<sequence>MGILEARLSTISPFPSRSYRLVSSERIFPTVFFETNWKIHPYQLISTTGPTKGKKKIVAKMDGTFPPNGSMLNQRNVPTRVGTPSLLHAALPSENIIAEFAKVAVQEHQYFITQVISTDVGRRQGRQISTIKL</sequence>
<reference evidence="1 2" key="1">
    <citation type="submission" date="2017-12" db="EMBL/GenBank/DDBJ databases">
        <title>Comparative genomics of Botrytis spp.</title>
        <authorList>
            <person name="Valero-Jimenez C.A."/>
            <person name="Tapia P."/>
            <person name="Veloso J."/>
            <person name="Silva-Moreno E."/>
            <person name="Staats M."/>
            <person name="Valdes J.H."/>
            <person name="Van Kan J.A.L."/>
        </authorList>
    </citation>
    <scope>NUCLEOTIDE SEQUENCE [LARGE SCALE GENOMIC DNA]</scope>
    <source>
        <strain evidence="1 2">Bp0003</strain>
    </source>
</reference>
<gene>
    <name evidence="1" type="ORF">BPAE_0027g00790</name>
</gene>
<evidence type="ECO:0000313" key="2">
    <source>
        <dbReference type="Proteomes" id="UP000297910"/>
    </source>
</evidence>
<dbReference type="AlphaFoldDB" id="A0A4Z1FZP3"/>
<name>A0A4Z1FZP3_9HELO</name>
<evidence type="ECO:0000313" key="1">
    <source>
        <dbReference type="EMBL" id="TGO28512.1"/>
    </source>
</evidence>